<dbReference type="Gene3D" id="3.90.550.10">
    <property type="entry name" value="Spore Coat Polysaccharide Biosynthesis Protein SpsA, Chain A"/>
    <property type="match status" value="1"/>
</dbReference>
<reference evidence="14 15" key="1">
    <citation type="journal article" date="2016" name="Environ. Microbiol.">
        <title>New Methyloceanibacter diversity from North Sea sediments includes methanotroph containing solely the soluble methane monooxygenase.</title>
        <authorList>
            <person name="Vekeman B."/>
            <person name="Kerckhof F.M."/>
            <person name="Cremers G."/>
            <person name="de Vos P."/>
            <person name="Vandamme P."/>
            <person name="Boon N."/>
            <person name="Op den Camp H.J."/>
            <person name="Heylen K."/>
        </authorList>
    </citation>
    <scope>NUCLEOTIDE SEQUENCE [LARGE SCALE GENOMIC DNA]</scope>
    <source>
        <strain evidence="14 15">R-67174</strain>
    </source>
</reference>
<feature type="domain" description="Glycosyltransferase 2-like" evidence="13">
    <location>
        <begin position="232"/>
        <end position="427"/>
    </location>
</feature>
<comment type="caution">
    <text evidence="14">The sequence shown here is derived from an EMBL/GenBank/DDBJ whole genome shotgun (WGS) entry which is preliminary data.</text>
</comment>
<sequence>METTATNNDGGSLVPDEAPLLMPRQSFRRWSGPPMRGRTAWHAAFARLIVFLTSGAVTLYGATQMYAIVGQSSATNLQFVLVALFAVTFSWITLSAATALFGFCVVVLRRARREDDRARAEDRKVPAEFVARTAIVMPVYNENPEIVCGMLAGLARELAAKGCARHFEIFVLSDTRDPDILRREASAVGRLRSMGRRGVATYYRKRPSNEGKKAGNVADFVRRWGRRYDYMVVLDADSAMTADAIVALVRAMHAEPRTGLIQTLPRLTGGETLFARLQQFAAAVYGPLHASGLALWHGRDGNYWGHNAIIRVAAFAQCCGLPSLDGAPPFGGPVLSHDFIEAALLRRAGYDVYMRPDIAGSFEGTPPTLAEHAARDRRWAQGNLQHARIVAASGLHWMSRFHLVNGIMSYLASPIWFLFLATGFALSWIAEAVPTDYFPREFALYPTWPQFDARQALSLLGVSLAVLLLPKVLAWAGVMIDPERRRAAGGGLALTLSVLLEVLLSSLLAPVLMLMQSRAVLDVLLGRDSGWGAQQRLAADAPFLTVARQHLGHTALGLALSCAAFNVSVSVWLWLLPVWLGLVIAIPFAFFAARRGAGAAARRFGLFLIAGEKRERSHAPLPKGEAVPG</sequence>
<gene>
    <name evidence="14" type="ORF">AUC68_14805</name>
</gene>
<dbReference type="PANTHER" id="PTHR43867:SF5">
    <property type="entry name" value="GLUCANS BIOSYNTHESIS GLUCOSYLTRANSFERASE H"/>
    <property type="match status" value="1"/>
</dbReference>
<proteinExistence type="inferred from homology"/>
<keyword evidence="11 12" id="KW-0472">Membrane</keyword>
<dbReference type="Pfam" id="PF13632">
    <property type="entry name" value="Glyco_trans_2_3"/>
    <property type="match status" value="1"/>
</dbReference>
<organism evidence="14 15">
    <name type="scientific">Methyloceanibacter methanicus</name>
    <dbReference type="NCBI Taxonomy" id="1774968"/>
    <lineage>
        <taxon>Bacteria</taxon>
        <taxon>Pseudomonadati</taxon>
        <taxon>Pseudomonadota</taxon>
        <taxon>Alphaproteobacteria</taxon>
        <taxon>Hyphomicrobiales</taxon>
        <taxon>Hyphomicrobiaceae</taxon>
        <taxon>Methyloceanibacter</taxon>
    </lineage>
</organism>
<name>A0A1E3W3Y6_9HYPH</name>
<evidence type="ECO:0000313" key="15">
    <source>
        <dbReference type="Proteomes" id="UP000094501"/>
    </source>
</evidence>
<keyword evidence="7" id="KW-0328">Glycosyltransferase</keyword>
<evidence type="ECO:0000256" key="6">
    <source>
        <dbReference type="ARBA" id="ARBA00022519"/>
    </source>
</evidence>
<feature type="transmembrane region" description="Helical" evidence="12">
    <location>
        <begin position="456"/>
        <end position="480"/>
    </location>
</feature>
<evidence type="ECO:0000256" key="11">
    <source>
        <dbReference type="ARBA" id="ARBA00023136"/>
    </source>
</evidence>
<feature type="transmembrane region" description="Helical" evidence="12">
    <location>
        <begin position="79"/>
        <end position="108"/>
    </location>
</feature>
<evidence type="ECO:0000256" key="12">
    <source>
        <dbReference type="SAM" id="Phobius"/>
    </source>
</evidence>
<dbReference type="CDD" id="cd04191">
    <property type="entry name" value="Glucan_BSP_MdoH"/>
    <property type="match status" value="1"/>
</dbReference>
<evidence type="ECO:0000256" key="1">
    <source>
        <dbReference type="ARBA" id="ARBA00004429"/>
    </source>
</evidence>
<dbReference type="Proteomes" id="UP000094501">
    <property type="component" value="Unassembled WGS sequence"/>
</dbReference>
<dbReference type="InterPro" id="IPR029044">
    <property type="entry name" value="Nucleotide-diphossugar_trans"/>
</dbReference>
<evidence type="ECO:0000313" key="14">
    <source>
        <dbReference type="EMBL" id="ODS00528.1"/>
    </source>
</evidence>
<evidence type="ECO:0000256" key="4">
    <source>
        <dbReference type="ARBA" id="ARBA00020585"/>
    </source>
</evidence>
<evidence type="ECO:0000256" key="8">
    <source>
        <dbReference type="ARBA" id="ARBA00022679"/>
    </source>
</evidence>
<keyword evidence="9 12" id="KW-0812">Transmembrane</keyword>
<evidence type="ECO:0000256" key="3">
    <source>
        <dbReference type="ARBA" id="ARBA00009337"/>
    </source>
</evidence>
<feature type="transmembrane region" description="Helical" evidence="12">
    <location>
        <begin position="407"/>
        <end position="430"/>
    </location>
</feature>
<dbReference type="NCBIfam" id="NF003958">
    <property type="entry name" value="PRK05454.2-1"/>
    <property type="match status" value="1"/>
</dbReference>
<keyword evidence="6" id="KW-0997">Cell inner membrane</keyword>
<dbReference type="PANTHER" id="PTHR43867">
    <property type="entry name" value="CELLULOSE SYNTHASE CATALYTIC SUBUNIT A [UDP-FORMING]"/>
    <property type="match status" value="1"/>
</dbReference>
<protein>
    <recommendedName>
        <fullName evidence="4">Glucans biosynthesis glucosyltransferase H</fullName>
    </recommendedName>
</protein>
<dbReference type="AlphaFoldDB" id="A0A1E3W3Y6"/>
<dbReference type="STRING" id="1774968.AUC68_14805"/>
<dbReference type="NCBIfam" id="NF003962">
    <property type="entry name" value="PRK05454.2-5"/>
    <property type="match status" value="1"/>
</dbReference>
<evidence type="ECO:0000256" key="9">
    <source>
        <dbReference type="ARBA" id="ARBA00022692"/>
    </source>
</evidence>
<dbReference type="EMBL" id="LPWG01000005">
    <property type="protein sequence ID" value="ODS00528.1"/>
    <property type="molecule type" value="Genomic_DNA"/>
</dbReference>
<dbReference type="GO" id="GO:0016758">
    <property type="term" value="F:hexosyltransferase activity"/>
    <property type="evidence" value="ECO:0007669"/>
    <property type="project" value="TreeGrafter"/>
</dbReference>
<feature type="transmembrane region" description="Helical" evidence="12">
    <location>
        <begin position="571"/>
        <end position="593"/>
    </location>
</feature>
<comment type="subcellular location">
    <subcellularLocation>
        <location evidence="1">Cell inner membrane</location>
        <topology evidence="1">Multi-pass membrane protein</topology>
    </subcellularLocation>
</comment>
<dbReference type="GO" id="GO:0005886">
    <property type="term" value="C:plasma membrane"/>
    <property type="evidence" value="ECO:0007669"/>
    <property type="project" value="UniProtKB-SubCell"/>
</dbReference>
<keyword evidence="10 12" id="KW-1133">Transmembrane helix</keyword>
<evidence type="ECO:0000256" key="5">
    <source>
        <dbReference type="ARBA" id="ARBA00022475"/>
    </source>
</evidence>
<dbReference type="InterPro" id="IPR050321">
    <property type="entry name" value="Glycosyltr_2/OpgH_subfam"/>
</dbReference>
<evidence type="ECO:0000256" key="7">
    <source>
        <dbReference type="ARBA" id="ARBA00022676"/>
    </source>
</evidence>
<feature type="transmembrane region" description="Helical" evidence="12">
    <location>
        <begin position="492"/>
        <end position="515"/>
    </location>
</feature>
<keyword evidence="15" id="KW-1185">Reference proteome</keyword>
<feature type="transmembrane region" description="Helical" evidence="12">
    <location>
        <begin position="44"/>
        <end position="67"/>
    </location>
</feature>
<keyword evidence="8" id="KW-0808">Transferase</keyword>
<keyword evidence="5" id="KW-1003">Cell membrane</keyword>
<comment type="pathway">
    <text evidence="2">Glycan metabolism; osmoregulated periplasmic glucan (OPG) biosynthesis.</text>
</comment>
<accession>A0A1E3W3Y6</accession>
<evidence type="ECO:0000259" key="13">
    <source>
        <dbReference type="Pfam" id="PF13632"/>
    </source>
</evidence>
<dbReference type="SUPFAM" id="SSF53448">
    <property type="entry name" value="Nucleotide-diphospho-sugar transferases"/>
    <property type="match status" value="1"/>
</dbReference>
<dbReference type="InterPro" id="IPR001173">
    <property type="entry name" value="Glyco_trans_2-like"/>
</dbReference>
<comment type="similarity">
    <text evidence="3">Belongs to the glycosyltransferase 2 family. OpgH subfamily.</text>
</comment>
<evidence type="ECO:0000256" key="10">
    <source>
        <dbReference type="ARBA" id="ARBA00022989"/>
    </source>
</evidence>
<evidence type="ECO:0000256" key="2">
    <source>
        <dbReference type="ARBA" id="ARBA00005001"/>
    </source>
</evidence>